<dbReference type="EMBL" id="PQFF01000273">
    <property type="protein sequence ID" value="RHZ67779.1"/>
    <property type="molecule type" value="Genomic_DNA"/>
</dbReference>
<name>A0A397HWY7_9GLOM</name>
<accession>A0A397HWY7</accession>
<reference evidence="1 2" key="1">
    <citation type="submission" date="2018-08" db="EMBL/GenBank/DDBJ databases">
        <title>Genome and evolution of the arbuscular mycorrhizal fungus Diversispora epigaea (formerly Glomus versiforme) and its bacterial endosymbionts.</title>
        <authorList>
            <person name="Sun X."/>
            <person name="Fei Z."/>
            <person name="Harrison M."/>
        </authorList>
    </citation>
    <scope>NUCLEOTIDE SEQUENCE [LARGE SCALE GENOMIC DNA]</scope>
    <source>
        <strain evidence="1 2">IT104</strain>
    </source>
</reference>
<gene>
    <name evidence="1" type="ORF">Glove_299g81</name>
</gene>
<dbReference type="Proteomes" id="UP000266861">
    <property type="component" value="Unassembled WGS sequence"/>
</dbReference>
<organism evidence="1 2">
    <name type="scientific">Diversispora epigaea</name>
    <dbReference type="NCBI Taxonomy" id="1348612"/>
    <lineage>
        <taxon>Eukaryota</taxon>
        <taxon>Fungi</taxon>
        <taxon>Fungi incertae sedis</taxon>
        <taxon>Mucoromycota</taxon>
        <taxon>Glomeromycotina</taxon>
        <taxon>Glomeromycetes</taxon>
        <taxon>Diversisporales</taxon>
        <taxon>Diversisporaceae</taxon>
        <taxon>Diversispora</taxon>
    </lineage>
</organism>
<protein>
    <submittedName>
        <fullName evidence="1">Uncharacterized protein</fullName>
    </submittedName>
</protein>
<evidence type="ECO:0000313" key="1">
    <source>
        <dbReference type="EMBL" id="RHZ67779.1"/>
    </source>
</evidence>
<proteinExistence type="predicted"/>
<evidence type="ECO:0000313" key="2">
    <source>
        <dbReference type="Proteomes" id="UP000266861"/>
    </source>
</evidence>
<comment type="caution">
    <text evidence="1">The sequence shown here is derived from an EMBL/GenBank/DDBJ whole genome shotgun (WGS) entry which is preliminary data.</text>
</comment>
<sequence length="99" mass="11156">MVHLVFKIKELLLEEPLESLCGASAIYLTIGNNILSSFEQVRDIIERAINSSLLKIEEIERKIKVSEVSTQDMGKLYCIIRVAQIPNNLGFGTPKCTNY</sequence>
<keyword evidence="2" id="KW-1185">Reference proteome</keyword>
<dbReference type="OrthoDB" id="2447030at2759"/>
<dbReference type="AlphaFoldDB" id="A0A397HWY7"/>